<accession>A0A3P3WCB5</accession>
<feature type="domain" description="PASTA" evidence="2">
    <location>
        <begin position="41"/>
        <end position="108"/>
    </location>
</feature>
<dbReference type="SMART" id="SM00740">
    <property type="entry name" value="PASTA"/>
    <property type="match status" value="2"/>
</dbReference>
<keyword evidence="1" id="KW-0472">Membrane</keyword>
<protein>
    <submittedName>
        <fullName evidence="3">PASTA domain-containing protein</fullName>
    </submittedName>
</protein>
<keyword evidence="1" id="KW-1133">Transmembrane helix</keyword>
<dbReference type="CDD" id="cd06577">
    <property type="entry name" value="PASTA_pknB"/>
    <property type="match status" value="2"/>
</dbReference>
<dbReference type="RefSeq" id="WP_125018537.1">
    <property type="nucleotide sequence ID" value="NZ_RQVQ01000011.1"/>
</dbReference>
<dbReference type="InterPro" id="IPR005543">
    <property type="entry name" value="PASTA_dom"/>
</dbReference>
<keyword evidence="1" id="KW-0812">Transmembrane</keyword>
<feature type="transmembrane region" description="Helical" evidence="1">
    <location>
        <begin position="12"/>
        <end position="31"/>
    </location>
</feature>
<evidence type="ECO:0000313" key="4">
    <source>
        <dbReference type="Proteomes" id="UP000275719"/>
    </source>
</evidence>
<evidence type="ECO:0000313" key="3">
    <source>
        <dbReference type="EMBL" id="RRJ91269.1"/>
    </source>
</evidence>
<evidence type="ECO:0000256" key="1">
    <source>
        <dbReference type="SAM" id="Phobius"/>
    </source>
</evidence>
<evidence type="ECO:0000259" key="2">
    <source>
        <dbReference type="PROSITE" id="PS51178"/>
    </source>
</evidence>
<dbReference type="Proteomes" id="UP000275719">
    <property type="component" value="Unassembled WGS sequence"/>
</dbReference>
<name>A0A3P3WCB5_9FLAO</name>
<dbReference type="OrthoDB" id="9803895at2"/>
<organism evidence="3 4">
    <name type="scientific">Paenimyroides tangerinum</name>
    <dbReference type="NCBI Taxonomy" id="2488728"/>
    <lineage>
        <taxon>Bacteria</taxon>
        <taxon>Pseudomonadati</taxon>
        <taxon>Bacteroidota</taxon>
        <taxon>Flavobacteriia</taxon>
        <taxon>Flavobacteriales</taxon>
        <taxon>Flavobacteriaceae</taxon>
        <taxon>Paenimyroides</taxon>
    </lineage>
</organism>
<keyword evidence="4" id="KW-1185">Reference proteome</keyword>
<gene>
    <name evidence="3" type="ORF">EG240_06255</name>
</gene>
<dbReference type="PROSITE" id="PS51178">
    <property type="entry name" value="PASTA"/>
    <property type="match status" value="1"/>
</dbReference>
<reference evidence="3 4" key="1">
    <citation type="submission" date="2018-11" db="EMBL/GenBank/DDBJ databases">
        <title>Flavobacterium sp. nov., YIM 102701-2 draft genome.</title>
        <authorList>
            <person name="Li G."/>
            <person name="Jiang Y."/>
        </authorList>
    </citation>
    <scope>NUCLEOTIDE SEQUENCE [LARGE SCALE GENOMIC DNA]</scope>
    <source>
        <strain evidence="3 4">YIM 102701-2</strain>
    </source>
</reference>
<sequence length="207" mass="23103">MSLLNFIKSRQFFVSLFLAVVIFLALGFIALQSLGIFTKHGDEIALPNLGKMTIEQATEKLDEQGLELIVLDTVDFDKNYPPFTIVYQDPVSNSKVKEGRKIYVKLNAKGFSSVRLPNLNDRTLRHAVAAIEAMGLQKGEVRYEPHLAKDVVIQVEQSGRILRAGDKVQKNSKIDFVVGDGMLGFKVEQDTINDEFEDIAPAVDSIF</sequence>
<dbReference type="Pfam" id="PF03793">
    <property type="entry name" value="PASTA"/>
    <property type="match status" value="1"/>
</dbReference>
<comment type="caution">
    <text evidence="3">The sequence shown here is derived from an EMBL/GenBank/DDBJ whole genome shotgun (WGS) entry which is preliminary data.</text>
</comment>
<dbReference type="AlphaFoldDB" id="A0A3P3WCB5"/>
<dbReference type="EMBL" id="RQVQ01000011">
    <property type="protein sequence ID" value="RRJ91269.1"/>
    <property type="molecule type" value="Genomic_DNA"/>
</dbReference>
<dbReference type="Gene3D" id="3.30.10.20">
    <property type="match status" value="2"/>
</dbReference>
<proteinExistence type="predicted"/>